<organism evidence="3 4">
    <name type="scientific">Gracilibacillus thailandensis</name>
    <dbReference type="NCBI Taxonomy" id="563735"/>
    <lineage>
        <taxon>Bacteria</taxon>
        <taxon>Bacillati</taxon>
        <taxon>Bacillota</taxon>
        <taxon>Bacilli</taxon>
        <taxon>Bacillales</taxon>
        <taxon>Bacillaceae</taxon>
        <taxon>Gracilibacillus</taxon>
    </lineage>
</organism>
<protein>
    <recommendedName>
        <fullName evidence="5">Phospholipase A2 domain-containing protein</fullName>
    </recommendedName>
</protein>
<evidence type="ECO:0000256" key="2">
    <source>
        <dbReference type="ARBA" id="ARBA00022525"/>
    </source>
</evidence>
<dbReference type="GO" id="GO:0006644">
    <property type="term" value="P:phospholipid metabolic process"/>
    <property type="evidence" value="ECO:0007669"/>
    <property type="project" value="InterPro"/>
</dbReference>
<proteinExistence type="predicted"/>
<comment type="caution">
    <text evidence="3">The sequence shown here is derived from an EMBL/GenBank/DDBJ whole genome shotgun (WGS) entry which is preliminary data.</text>
</comment>
<accession>A0A6N7QYC5</accession>
<reference evidence="3 4" key="1">
    <citation type="submission" date="2019-10" db="EMBL/GenBank/DDBJ databases">
        <title>Gracilibacillus salitolerans sp. nov., a moderate halophile isolated from a saline soil in northwest China.</title>
        <authorList>
            <person name="Gan L."/>
        </authorList>
    </citation>
    <scope>NUCLEOTIDE SEQUENCE [LARGE SCALE GENOMIC DNA]</scope>
    <source>
        <strain evidence="3 4">TP2-8</strain>
    </source>
</reference>
<dbReference type="Gene3D" id="1.20.90.10">
    <property type="entry name" value="Phospholipase A2 domain"/>
    <property type="match status" value="1"/>
</dbReference>
<keyword evidence="4" id="KW-1185">Reference proteome</keyword>
<gene>
    <name evidence="3" type="ORF">GH885_07560</name>
</gene>
<dbReference type="EMBL" id="WJEE01000012">
    <property type="protein sequence ID" value="MRI66202.1"/>
    <property type="molecule type" value="Genomic_DNA"/>
</dbReference>
<evidence type="ECO:0000313" key="3">
    <source>
        <dbReference type="EMBL" id="MRI66202.1"/>
    </source>
</evidence>
<dbReference type="GO" id="GO:0005576">
    <property type="term" value="C:extracellular region"/>
    <property type="evidence" value="ECO:0007669"/>
    <property type="project" value="UniProtKB-SubCell"/>
</dbReference>
<name>A0A6N7QYC5_9BACI</name>
<dbReference type="Proteomes" id="UP000435187">
    <property type="component" value="Unassembled WGS sequence"/>
</dbReference>
<sequence>MMIGTVLSKKDLTGSDLDTKLDVLFQQKKFKKLVEKMQEKEKFNPKQLAVEKAYAFEAVVGEKDRSVMKFNATIINLVNEEKNINILYNEIPAYEDYYFGQIIEKGSPNNVYRYKFENKEILITHNETDLEKLEFTKEDIKVNDPDGISTQAWWTSDGCLPGGYQHCGGNCGYNLDHGGDDPINATDTCCVAHDRCYRVFGDNDNCCDKELVSCVEGHDTWAAVGIRAYFGPQGLLC</sequence>
<evidence type="ECO:0008006" key="5">
    <source>
        <dbReference type="Google" id="ProtNLM"/>
    </source>
</evidence>
<dbReference type="GO" id="GO:0004623">
    <property type="term" value="F:phospholipase A2 activity"/>
    <property type="evidence" value="ECO:0007669"/>
    <property type="project" value="InterPro"/>
</dbReference>
<evidence type="ECO:0000313" key="4">
    <source>
        <dbReference type="Proteomes" id="UP000435187"/>
    </source>
</evidence>
<evidence type="ECO:0000256" key="1">
    <source>
        <dbReference type="ARBA" id="ARBA00004613"/>
    </source>
</evidence>
<comment type="subcellular location">
    <subcellularLocation>
        <location evidence="1">Secreted</location>
    </subcellularLocation>
</comment>
<dbReference type="RefSeq" id="WP_194928264.1">
    <property type="nucleotide sequence ID" value="NZ_WJEE01000012.1"/>
</dbReference>
<dbReference type="AlphaFoldDB" id="A0A6N7QYC5"/>
<dbReference type="SUPFAM" id="SSF48619">
    <property type="entry name" value="Phospholipase A2, PLA2"/>
    <property type="match status" value="1"/>
</dbReference>
<dbReference type="InterPro" id="IPR033113">
    <property type="entry name" value="PLA2_histidine"/>
</dbReference>
<dbReference type="GO" id="GO:0050482">
    <property type="term" value="P:arachidonate secretion"/>
    <property type="evidence" value="ECO:0007669"/>
    <property type="project" value="InterPro"/>
</dbReference>
<dbReference type="PROSITE" id="PS00118">
    <property type="entry name" value="PA2_HIS"/>
    <property type="match status" value="1"/>
</dbReference>
<dbReference type="InterPro" id="IPR036444">
    <property type="entry name" value="PLipase_A2_dom_sf"/>
</dbReference>
<keyword evidence="2" id="KW-0964">Secreted</keyword>